<organism evidence="1 2">
    <name type="scientific">Lutimaribacter saemankumensis</name>
    <dbReference type="NCBI Taxonomy" id="490829"/>
    <lineage>
        <taxon>Bacteria</taxon>
        <taxon>Pseudomonadati</taxon>
        <taxon>Pseudomonadota</taxon>
        <taxon>Alphaproteobacteria</taxon>
        <taxon>Rhodobacterales</taxon>
        <taxon>Roseobacteraceae</taxon>
        <taxon>Lutimaribacter</taxon>
    </lineage>
</organism>
<keyword evidence="2" id="KW-1185">Reference proteome</keyword>
<protein>
    <recommendedName>
        <fullName evidence="3">Lipoprotein</fullName>
    </recommendedName>
</protein>
<name>A0A1G8PH59_9RHOB</name>
<dbReference type="STRING" id="490829.SAMN05421850_106226"/>
<dbReference type="Proteomes" id="UP000199340">
    <property type="component" value="Unassembled WGS sequence"/>
</dbReference>
<sequence>MKNILFSVVCFAGVAACGVTVDNINPAVSQYNGDSVSIQLNGNLLEFATPEVRTAAFKKADTEAARICSKGHKKRAEYTSTRNLPTGQYSYAIERLYLCLR</sequence>
<evidence type="ECO:0008006" key="3">
    <source>
        <dbReference type="Google" id="ProtNLM"/>
    </source>
</evidence>
<reference evidence="1 2" key="1">
    <citation type="submission" date="2016-10" db="EMBL/GenBank/DDBJ databases">
        <authorList>
            <person name="de Groot N.N."/>
        </authorList>
    </citation>
    <scope>NUCLEOTIDE SEQUENCE [LARGE SCALE GENOMIC DNA]</scope>
    <source>
        <strain evidence="1 2">DSM 28010</strain>
    </source>
</reference>
<proteinExistence type="predicted"/>
<dbReference type="AlphaFoldDB" id="A0A1G8PH59"/>
<accession>A0A1G8PH59</accession>
<evidence type="ECO:0000313" key="1">
    <source>
        <dbReference type="EMBL" id="SDI91834.1"/>
    </source>
</evidence>
<gene>
    <name evidence="1" type="ORF">SAMN05421850_106226</name>
</gene>
<dbReference type="OrthoDB" id="7877107at2"/>
<dbReference type="RefSeq" id="WP_090029101.1">
    <property type="nucleotide sequence ID" value="NZ_FNEB01000006.1"/>
</dbReference>
<dbReference type="PROSITE" id="PS51257">
    <property type="entry name" value="PROKAR_LIPOPROTEIN"/>
    <property type="match status" value="1"/>
</dbReference>
<evidence type="ECO:0000313" key="2">
    <source>
        <dbReference type="Proteomes" id="UP000199340"/>
    </source>
</evidence>
<dbReference type="EMBL" id="FNEB01000006">
    <property type="protein sequence ID" value="SDI91834.1"/>
    <property type="molecule type" value="Genomic_DNA"/>
</dbReference>